<keyword evidence="3 10" id="KW-0812">Transmembrane</keyword>
<dbReference type="PANTHER" id="PTHR10110">
    <property type="entry name" value="SODIUM/HYDROGEN EXCHANGER"/>
    <property type="match status" value="1"/>
</dbReference>
<dbReference type="GO" id="GO:0005886">
    <property type="term" value="C:plasma membrane"/>
    <property type="evidence" value="ECO:0007669"/>
    <property type="project" value="TreeGrafter"/>
</dbReference>
<dbReference type="Ensembl" id="ENSHBUT00000021842.1">
    <property type="protein sequence ID" value="ENSHBUP00000030645.1"/>
    <property type="gene ID" value="ENSHBUG00000015812.1"/>
</dbReference>
<keyword evidence="13" id="KW-1185">Reference proteome</keyword>
<sequence length="298" mass="32794">MSWSSYLSAEACGLSGIVAVMFCGLSQARYTVLNLSSEGRARIKQLFEVFNFLGEISIFGYMGYILLKFTCHKFEPHFISGALLSVFISRAFNIYPLSFLLNLGRTNKIPCKFQHFMMFAGLRGAVAFRLAVKVTAKEASHTIFTTTLLMIVFTIWVLGTAADPMLRRLDIRLVLTESGFHCTSILIHSRVGVDPDENQEDRIFEVSPMLTHCGPPLTESLPQCCGVFARVFSSPRVQELCEIEAGKNTLDLGETESQQGSSESDSASEHQEDLLDGDLGLGTAPAQPREASGSNTQL</sequence>
<evidence type="ECO:0000256" key="6">
    <source>
        <dbReference type="ARBA" id="ARBA00023065"/>
    </source>
</evidence>
<evidence type="ECO:0000256" key="4">
    <source>
        <dbReference type="ARBA" id="ARBA00022989"/>
    </source>
</evidence>
<keyword evidence="2" id="KW-0813">Transport</keyword>
<dbReference type="STRING" id="8153.ENSHBUP00000030645"/>
<keyword evidence="7 10" id="KW-0472">Membrane</keyword>
<evidence type="ECO:0000256" key="5">
    <source>
        <dbReference type="ARBA" id="ARBA00023053"/>
    </source>
</evidence>
<evidence type="ECO:0000256" key="2">
    <source>
        <dbReference type="ARBA" id="ARBA00022448"/>
    </source>
</evidence>
<name>A0A3Q2X6F4_HAPBU</name>
<comment type="subcellular location">
    <subcellularLocation>
        <location evidence="1">Membrane</location>
        <topology evidence="1">Multi-pass membrane protein</topology>
    </subcellularLocation>
</comment>
<dbReference type="Proteomes" id="UP000264840">
    <property type="component" value="Unplaced"/>
</dbReference>
<dbReference type="GO" id="GO:0015386">
    <property type="term" value="F:potassium:proton antiporter activity"/>
    <property type="evidence" value="ECO:0007669"/>
    <property type="project" value="TreeGrafter"/>
</dbReference>
<evidence type="ECO:0000256" key="7">
    <source>
        <dbReference type="ARBA" id="ARBA00023136"/>
    </source>
</evidence>
<dbReference type="GeneTree" id="ENSGT00940000153460"/>
<feature type="transmembrane region" description="Helical" evidence="10">
    <location>
        <begin position="6"/>
        <end position="25"/>
    </location>
</feature>
<keyword evidence="6" id="KW-0406">Ion transport</keyword>
<keyword evidence="8" id="KW-0739">Sodium transport</keyword>
<dbReference type="GO" id="GO:0015385">
    <property type="term" value="F:sodium:proton antiporter activity"/>
    <property type="evidence" value="ECO:0007669"/>
    <property type="project" value="InterPro"/>
</dbReference>
<dbReference type="GO" id="GO:0055037">
    <property type="term" value="C:recycling endosome"/>
    <property type="evidence" value="ECO:0007669"/>
    <property type="project" value="TreeGrafter"/>
</dbReference>
<feature type="domain" description="Cation/H+ exchanger transmembrane" evidence="11">
    <location>
        <begin position="1"/>
        <end position="167"/>
    </location>
</feature>
<dbReference type="OMA" id="MIVFTIW"/>
<dbReference type="GO" id="GO:0051453">
    <property type="term" value="P:regulation of intracellular pH"/>
    <property type="evidence" value="ECO:0007669"/>
    <property type="project" value="TreeGrafter"/>
</dbReference>
<evidence type="ECO:0000256" key="1">
    <source>
        <dbReference type="ARBA" id="ARBA00004141"/>
    </source>
</evidence>
<evidence type="ECO:0000313" key="12">
    <source>
        <dbReference type="Ensembl" id="ENSHBUP00000030645.1"/>
    </source>
</evidence>
<reference evidence="12" key="2">
    <citation type="submission" date="2025-09" db="UniProtKB">
        <authorList>
            <consortium name="Ensembl"/>
        </authorList>
    </citation>
    <scope>IDENTIFICATION</scope>
</reference>
<dbReference type="PANTHER" id="PTHR10110:SF61">
    <property type="entry name" value="SODIUM_HYDROGEN EXCHANGER 9"/>
    <property type="match status" value="1"/>
</dbReference>
<organism evidence="12 13">
    <name type="scientific">Haplochromis burtoni</name>
    <name type="common">Burton's mouthbrooder</name>
    <name type="synonym">Chromis burtoni</name>
    <dbReference type="NCBI Taxonomy" id="8153"/>
    <lineage>
        <taxon>Eukaryota</taxon>
        <taxon>Metazoa</taxon>
        <taxon>Chordata</taxon>
        <taxon>Craniata</taxon>
        <taxon>Vertebrata</taxon>
        <taxon>Euteleostomi</taxon>
        <taxon>Actinopterygii</taxon>
        <taxon>Neopterygii</taxon>
        <taxon>Teleostei</taxon>
        <taxon>Neoteleostei</taxon>
        <taxon>Acanthomorphata</taxon>
        <taxon>Ovalentaria</taxon>
        <taxon>Cichlomorphae</taxon>
        <taxon>Cichliformes</taxon>
        <taxon>Cichlidae</taxon>
        <taxon>African cichlids</taxon>
        <taxon>Pseudocrenilabrinae</taxon>
        <taxon>Haplochromini</taxon>
        <taxon>Haplochromis</taxon>
    </lineage>
</organism>
<keyword evidence="5" id="KW-0915">Sodium</keyword>
<accession>A0A3Q2X6F4</accession>
<evidence type="ECO:0000313" key="13">
    <source>
        <dbReference type="Proteomes" id="UP000264840"/>
    </source>
</evidence>
<keyword evidence="4 10" id="KW-1133">Transmembrane helix</keyword>
<dbReference type="AlphaFoldDB" id="A0A3Q2X6F4"/>
<evidence type="ECO:0000256" key="9">
    <source>
        <dbReference type="SAM" id="MobiDB-lite"/>
    </source>
</evidence>
<evidence type="ECO:0000256" key="8">
    <source>
        <dbReference type="ARBA" id="ARBA00023201"/>
    </source>
</evidence>
<dbReference type="GO" id="GO:0098719">
    <property type="term" value="P:sodium ion import across plasma membrane"/>
    <property type="evidence" value="ECO:0007669"/>
    <property type="project" value="TreeGrafter"/>
</dbReference>
<feature type="region of interest" description="Disordered" evidence="9">
    <location>
        <begin position="251"/>
        <end position="298"/>
    </location>
</feature>
<evidence type="ECO:0000259" key="11">
    <source>
        <dbReference type="Pfam" id="PF00999"/>
    </source>
</evidence>
<proteinExistence type="predicted"/>
<dbReference type="Pfam" id="PF00999">
    <property type="entry name" value="Na_H_Exchanger"/>
    <property type="match status" value="1"/>
</dbReference>
<dbReference type="InterPro" id="IPR018422">
    <property type="entry name" value="Cation/H_exchanger_CPA1"/>
</dbReference>
<feature type="compositionally biased region" description="Low complexity" evidence="9">
    <location>
        <begin position="255"/>
        <end position="265"/>
    </location>
</feature>
<protein>
    <recommendedName>
        <fullName evidence="11">Cation/H+ exchanger transmembrane domain-containing protein</fullName>
    </recommendedName>
</protein>
<reference evidence="12" key="1">
    <citation type="submission" date="2025-08" db="UniProtKB">
        <authorList>
            <consortium name="Ensembl"/>
        </authorList>
    </citation>
    <scope>IDENTIFICATION</scope>
</reference>
<evidence type="ECO:0000256" key="10">
    <source>
        <dbReference type="SAM" id="Phobius"/>
    </source>
</evidence>
<feature type="transmembrane region" description="Helical" evidence="10">
    <location>
        <begin position="78"/>
        <end position="101"/>
    </location>
</feature>
<dbReference type="InterPro" id="IPR006153">
    <property type="entry name" value="Cation/H_exchanger_TM"/>
</dbReference>
<feature type="transmembrane region" description="Helical" evidence="10">
    <location>
        <begin position="143"/>
        <end position="162"/>
    </location>
</feature>
<evidence type="ECO:0000256" key="3">
    <source>
        <dbReference type="ARBA" id="ARBA00022692"/>
    </source>
</evidence>
<feature type="transmembrane region" description="Helical" evidence="10">
    <location>
        <begin position="46"/>
        <end position="66"/>
    </location>
</feature>